<dbReference type="Gene3D" id="2.180.10.10">
    <property type="entry name" value="RHS repeat-associated core"/>
    <property type="match status" value="1"/>
</dbReference>
<dbReference type="PANTHER" id="PTHR32305">
    <property type="match status" value="1"/>
</dbReference>
<dbReference type="NCBIfam" id="TIGR03696">
    <property type="entry name" value="Rhs_assc_core"/>
    <property type="match status" value="1"/>
</dbReference>
<dbReference type="InterPro" id="IPR022385">
    <property type="entry name" value="Rhs_assc_core"/>
</dbReference>
<dbReference type="PRINTS" id="PR00394">
    <property type="entry name" value="RHSPROTEIN"/>
</dbReference>
<organism evidence="1">
    <name type="scientific">hydrothermal vent metagenome</name>
    <dbReference type="NCBI Taxonomy" id="652676"/>
    <lineage>
        <taxon>unclassified sequences</taxon>
        <taxon>metagenomes</taxon>
        <taxon>ecological metagenomes</taxon>
    </lineage>
</organism>
<name>A0A3B0X4M9_9ZZZZ</name>
<dbReference type="PANTHER" id="PTHR32305:SF15">
    <property type="entry name" value="PROTEIN RHSA-RELATED"/>
    <property type="match status" value="1"/>
</dbReference>
<evidence type="ECO:0000313" key="1">
    <source>
        <dbReference type="EMBL" id="VAW62671.1"/>
    </source>
</evidence>
<sequence>MSFKAYGNLAVAYKNQIENNLRFQGQYFDSETGLHYNRFRYYDPNCGRFINQDPIGLAGGNNNYLYVPNPTGWVDPFGLKAKDCPYPKDYSTASTVNRSAKYNSERDARNLARKKLGKNPVQVEENKWRSADGKWQYRAKPGDLKGHGPNDTPHIHLEKLNPKTGEVLENWHLRW</sequence>
<dbReference type="EMBL" id="UOFI01000024">
    <property type="protein sequence ID" value="VAW62671.1"/>
    <property type="molecule type" value="Genomic_DNA"/>
</dbReference>
<reference evidence="1" key="1">
    <citation type="submission" date="2018-06" db="EMBL/GenBank/DDBJ databases">
        <authorList>
            <person name="Zhirakovskaya E."/>
        </authorList>
    </citation>
    <scope>NUCLEOTIDE SEQUENCE</scope>
</reference>
<gene>
    <name evidence="1" type="ORF">MNBD_GAMMA09-175</name>
</gene>
<dbReference type="AlphaFoldDB" id="A0A3B0X4M9"/>
<accession>A0A3B0X4M9</accession>
<protein>
    <submittedName>
        <fullName evidence="1">Rhs-family protein</fullName>
    </submittedName>
</protein>
<proteinExistence type="predicted"/>
<dbReference type="InterPro" id="IPR050708">
    <property type="entry name" value="T6SS_VgrG/RHS"/>
</dbReference>